<proteinExistence type="predicted"/>
<keyword evidence="6" id="KW-1185">Reference proteome</keyword>
<dbReference type="Proteomes" id="UP000199488">
    <property type="component" value="Unassembled WGS sequence"/>
</dbReference>
<evidence type="ECO:0000259" key="4">
    <source>
        <dbReference type="PROSITE" id="PS51084"/>
    </source>
</evidence>
<dbReference type="PRINTS" id="PR00332">
    <property type="entry name" value="HISTRIAD"/>
</dbReference>
<dbReference type="AlphaFoldDB" id="A0A1H2S9H9"/>
<dbReference type="InterPro" id="IPR011146">
    <property type="entry name" value="HIT-like"/>
</dbReference>
<dbReference type="Gene3D" id="3.30.428.10">
    <property type="entry name" value="HIT-like"/>
    <property type="match status" value="1"/>
</dbReference>
<evidence type="ECO:0000256" key="2">
    <source>
        <dbReference type="PIRSR" id="PIRSR601310-3"/>
    </source>
</evidence>
<evidence type="ECO:0000256" key="3">
    <source>
        <dbReference type="PROSITE-ProRule" id="PRU00464"/>
    </source>
</evidence>
<dbReference type="InterPro" id="IPR036265">
    <property type="entry name" value="HIT-like_sf"/>
</dbReference>
<dbReference type="InterPro" id="IPR001310">
    <property type="entry name" value="Histidine_triad_HIT"/>
</dbReference>
<dbReference type="OrthoDB" id="9784774at2"/>
<feature type="active site" description="Tele-AMP-histidine intermediate" evidence="1">
    <location>
        <position position="102"/>
    </location>
</feature>
<dbReference type="CDD" id="cd01277">
    <property type="entry name" value="HINT_subgroup"/>
    <property type="match status" value="1"/>
</dbReference>
<evidence type="ECO:0000256" key="1">
    <source>
        <dbReference type="PIRSR" id="PIRSR601310-1"/>
    </source>
</evidence>
<dbReference type="PANTHER" id="PTHR46648:SF1">
    <property type="entry name" value="ADENOSINE 5'-MONOPHOSPHORAMIDASE HNT1"/>
    <property type="match status" value="1"/>
</dbReference>
<dbReference type="PANTHER" id="PTHR46648">
    <property type="entry name" value="HIT FAMILY PROTEIN 1"/>
    <property type="match status" value="1"/>
</dbReference>
<dbReference type="FunFam" id="3.30.428.10:FF:000014">
    <property type="entry name" value="Putative histidine triad (HIT) protein"/>
    <property type="match status" value="1"/>
</dbReference>
<reference evidence="5 6" key="1">
    <citation type="submission" date="2016-10" db="EMBL/GenBank/DDBJ databases">
        <authorList>
            <person name="de Groot N.N."/>
        </authorList>
    </citation>
    <scope>NUCLEOTIDE SEQUENCE [LARGE SCALE GENOMIC DNA]</scope>
    <source>
        <strain evidence="5 6">DSM 23126</strain>
    </source>
</reference>
<dbReference type="GO" id="GO:0003824">
    <property type="term" value="F:catalytic activity"/>
    <property type="evidence" value="ECO:0007669"/>
    <property type="project" value="InterPro"/>
</dbReference>
<evidence type="ECO:0000313" key="5">
    <source>
        <dbReference type="EMBL" id="SDW28256.1"/>
    </source>
</evidence>
<dbReference type="InterPro" id="IPR039384">
    <property type="entry name" value="HINT"/>
</dbReference>
<sequence>MAHNDDCIFCKIAAGEIPASVVYEDDDLLAFMDLGQTTKGHTLLIPKDHQENIYELRPETAAALFKKAPEIANAIKEAFQPAGMNLLNNNNSVASQSVFHYHLHFIPRYTENDGFSFTFTDNNEQYTSADLADMAKGIADHL</sequence>
<accession>A0A1H2S9H9</accession>
<protein>
    <submittedName>
        <fullName evidence="5">Histidine triad (HIT) family protein</fullName>
    </submittedName>
</protein>
<dbReference type="InterPro" id="IPR019808">
    <property type="entry name" value="Histidine_triad_CS"/>
</dbReference>
<dbReference type="PROSITE" id="PS51084">
    <property type="entry name" value="HIT_2"/>
    <property type="match status" value="1"/>
</dbReference>
<dbReference type="GO" id="GO:0009117">
    <property type="term" value="P:nucleotide metabolic process"/>
    <property type="evidence" value="ECO:0007669"/>
    <property type="project" value="TreeGrafter"/>
</dbReference>
<feature type="short sequence motif" description="Histidine triad motif" evidence="2 3">
    <location>
        <begin position="100"/>
        <end position="104"/>
    </location>
</feature>
<dbReference type="RefSeq" id="WP_091612094.1">
    <property type="nucleotide sequence ID" value="NZ_FNNC01000001.1"/>
</dbReference>
<gene>
    <name evidence="5" type="ORF">SAMN05421781_1083</name>
</gene>
<feature type="domain" description="HIT" evidence="4">
    <location>
        <begin position="8"/>
        <end position="115"/>
    </location>
</feature>
<dbReference type="SUPFAM" id="SSF54197">
    <property type="entry name" value="HIT-like"/>
    <property type="match status" value="1"/>
</dbReference>
<dbReference type="Pfam" id="PF01230">
    <property type="entry name" value="HIT"/>
    <property type="match status" value="1"/>
</dbReference>
<organism evidence="5 6">
    <name type="scientific">Marinococcus luteus</name>
    <dbReference type="NCBI Taxonomy" id="1122204"/>
    <lineage>
        <taxon>Bacteria</taxon>
        <taxon>Bacillati</taxon>
        <taxon>Bacillota</taxon>
        <taxon>Bacilli</taxon>
        <taxon>Bacillales</taxon>
        <taxon>Bacillaceae</taxon>
        <taxon>Marinococcus</taxon>
    </lineage>
</organism>
<dbReference type="PROSITE" id="PS00892">
    <property type="entry name" value="HIT_1"/>
    <property type="match status" value="1"/>
</dbReference>
<dbReference type="EMBL" id="FNNC01000001">
    <property type="protein sequence ID" value="SDW28256.1"/>
    <property type="molecule type" value="Genomic_DNA"/>
</dbReference>
<dbReference type="STRING" id="1122204.SAMN05421781_1083"/>
<name>A0A1H2S9H9_9BACI</name>
<evidence type="ECO:0000313" key="6">
    <source>
        <dbReference type="Proteomes" id="UP000199488"/>
    </source>
</evidence>